<keyword evidence="7" id="KW-1185">Reference proteome</keyword>
<organism evidence="6 7">
    <name type="scientific">Sphingomonas immobilis</name>
    <dbReference type="NCBI Taxonomy" id="3063997"/>
    <lineage>
        <taxon>Bacteria</taxon>
        <taxon>Pseudomonadati</taxon>
        <taxon>Pseudomonadota</taxon>
        <taxon>Alphaproteobacteria</taxon>
        <taxon>Sphingomonadales</taxon>
        <taxon>Sphingomonadaceae</taxon>
        <taxon>Sphingomonas</taxon>
    </lineage>
</organism>
<feature type="transmembrane region" description="Helical" evidence="3">
    <location>
        <begin position="112"/>
        <end position="130"/>
    </location>
</feature>
<feature type="transmembrane region" description="Helical" evidence="3">
    <location>
        <begin position="142"/>
        <end position="163"/>
    </location>
</feature>
<dbReference type="SMART" id="SM00052">
    <property type="entry name" value="EAL"/>
    <property type="match status" value="1"/>
</dbReference>
<feature type="domain" description="GGDEF" evidence="5">
    <location>
        <begin position="378"/>
        <end position="511"/>
    </location>
</feature>
<keyword evidence="3" id="KW-0472">Membrane</keyword>
<dbReference type="Proteomes" id="UP001176468">
    <property type="component" value="Unassembled WGS sequence"/>
</dbReference>
<evidence type="ECO:0000313" key="6">
    <source>
        <dbReference type="EMBL" id="MDO7841769.1"/>
    </source>
</evidence>
<dbReference type="InterPro" id="IPR050706">
    <property type="entry name" value="Cyclic-di-GMP_PDE-like"/>
</dbReference>
<dbReference type="CDD" id="cd01949">
    <property type="entry name" value="GGDEF"/>
    <property type="match status" value="1"/>
</dbReference>
<dbReference type="InterPro" id="IPR036097">
    <property type="entry name" value="HisK_dim/P_sf"/>
</dbReference>
<dbReference type="SUPFAM" id="SSF141868">
    <property type="entry name" value="EAL domain-like"/>
    <property type="match status" value="1"/>
</dbReference>
<accession>A0ABT8ZW18</accession>
<dbReference type="CDD" id="cd01948">
    <property type="entry name" value="EAL"/>
    <property type="match status" value="1"/>
</dbReference>
<dbReference type="CDD" id="cd00082">
    <property type="entry name" value="HisKA"/>
    <property type="match status" value="1"/>
</dbReference>
<dbReference type="Gene3D" id="3.30.70.270">
    <property type="match status" value="1"/>
</dbReference>
<dbReference type="EC" id="2.7.13.3" evidence="2"/>
<dbReference type="SMART" id="SM00267">
    <property type="entry name" value="GGDEF"/>
    <property type="match status" value="1"/>
</dbReference>
<name>A0ABT8ZW18_9SPHN</name>
<evidence type="ECO:0000256" key="2">
    <source>
        <dbReference type="ARBA" id="ARBA00012438"/>
    </source>
</evidence>
<dbReference type="InterPro" id="IPR001633">
    <property type="entry name" value="EAL_dom"/>
</dbReference>
<dbReference type="InterPro" id="IPR043128">
    <property type="entry name" value="Rev_trsase/Diguanyl_cyclase"/>
</dbReference>
<evidence type="ECO:0000259" key="5">
    <source>
        <dbReference type="PROSITE" id="PS50887"/>
    </source>
</evidence>
<dbReference type="SUPFAM" id="SSF47384">
    <property type="entry name" value="Homodimeric domain of signal transducing histidine kinase"/>
    <property type="match status" value="1"/>
</dbReference>
<feature type="transmembrane region" description="Helical" evidence="3">
    <location>
        <begin position="12"/>
        <end position="31"/>
    </location>
</feature>
<sequence>MSSDDIRARSFFILHAFGPLFGLTVCGVLITVDPSPISVGALSVLAVVLQWLIPSLARRHLEKAAFLSVMLISGISLTGAYFFGGISSPFSPWIIVAVLLGFLYIPGAVHRWTVAIATEGLLFGLADLLWPSPTRLSAPDLGFLFMASAFTATCYVAVIAVYFGRVRKDGSKLARIARRHDDVARAARQTIAELEEDDRRAVAFMARISHELRTSLNVVVGYSELLLEEAEIDERDHDAARLWQVMTASRNLLTVIADSDRLAGPTPTVGVSLRPSNELPSTQVMGARPDLRKWRRTLSDGALPMAVFAFASGVATVAAPTVLLATIPGCLVLGGLAILLRKRMAAAPDDTPDPLTGLPRRTVVMRALDQCLSGTRAASAALLFADLDGFKEINDGLGHDVGDQLLASIAARFSSVMPDGVILARFGGDEFGAVALGDDAQLVLEAFATAIIDALVAPVQTAEHYLSVGVSIGIAFGHAGEHSGNELLRRADIAMYRAKKDKREPIQIFHAEMDEGLNFRRTMRQGLEEALSGNQLDLHLQPVVDARNGTLTSAEALLRWTHPLLGPISPAKLIALAEESGQIVAVDDWVLERALQHIKQLGDVPVAINISPVQFRRRDFARKIVDRLEAHGVSPGQLRLEITEGVLVTHTRAAGRAIAELREAGIKIALDDFGTGYSSLSYLKDFGFDFLKIDRGFIRALDDGRQGAELLRAIVDLGHSLSMRVIAEGVETAEQAGAVQLFGCDYIQGYFTGRPMPIDQFQDWQANAAVRELHSLAPHKPDIGNLGYQVSQVVK</sequence>
<dbReference type="InterPro" id="IPR029787">
    <property type="entry name" value="Nucleotide_cyclase"/>
</dbReference>
<dbReference type="Pfam" id="PF00563">
    <property type="entry name" value="EAL"/>
    <property type="match status" value="1"/>
</dbReference>
<dbReference type="Pfam" id="PF00990">
    <property type="entry name" value="GGDEF"/>
    <property type="match status" value="1"/>
</dbReference>
<dbReference type="InterPro" id="IPR000160">
    <property type="entry name" value="GGDEF_dom"/>
</dbReference>
<evidence type="ECO:0000313" key="7">
    <source>
        <dbReference type="Proteomes" id="UP001176468"/>
    </source>
</evidence>
<dbReference type="Gene3D" id="3.20.20.450">
    <property type="entry name" value="EAL domain"/>
    <property type="match status" value="1"/>
</dbReference>
<dbReference type="PROSITE" id="PS50887">
    <property type="entry name" value="GGDEF"/>
    <property type="match status" value="1"/>
</dbReference>
<dbReference type="NCBIfam" id="TIGR00254">
    <property type="entry name" value="GGDEF"/>
    <property type="match status" value="1"/>
</dbReference>
<feature type="transmembrane region" description="Helical" evidence="3">
    <location>
        <begin position="64"/>
        <end position="84"/>
    </location>
</feature>
<comment type="catalytic activity">
    <reaction evidence="1">
        <text>ATP + protein L-histidine = ADP + protein N-phospho-L-histidine.</text>
        <dbReference type="EC" id="2.7.13.3"/>
    </reaction>
</comment>
<dbReference type="RefSeq" id="WP_304560229.1">
    <property type="nucleotide sequence ID" value="NZ_JAUQSZ010000003.1"/>
</dbReference>
<feature type="transmembrane region" description="Helical" evidence="3">
    <location>
        <begin position="37"/>
        <end position="57"/>
    </location>
</feature>
<gene>
    <name evidence="6" type="ORF">Q5H94_05480</name>
</gene>
<keyword evidence="3" id="KW-1133">Transmembrane helix</keyword>
<dbReference type="PANTHER" id="PTHR33121:SF79">
    <property type="entry name" value="CYCLIC DI-GMP PHOSPHODIESTERASE PDED-RELATED"/>
    <property type="match status" value="1"/>
</dbReference>
<comment type="caution">
    <text evidence="6">The sequence shown here is derived from an EMBL/GenBank/DDBJ whole genome shotgun (WGS) entry which is preliminary data.</text>
</comment>
<dbReference type="SUPFAM" id="SSF55073">
    <property type="entry name" value="Nucleotide cyclase"/>
    <property type="match status" value="1"/>
</dbReference>
<dbReference type="Pfam" id="PF00512">
    <property type="entry name" value="HisKA"/>
    <property type="match status" value="1"/>
</dbReference>
<dbReference type="InterPro" id="IPR035919">
    <property type="entry name" value="EAL_sf"/>
</dbReference>
<dbReference type="EMBL" id="JAUQSZ010000003">
    <property type="protein sequence ID" value="MDO7841769.1"/>
    <property type="molecule type" value="Genomic_DNA"/>
</dbReference>
<dbReference type="Gene3D" id="1.10.287.130">
    <property type="match status" value="1"/>
</dbReference>
<feature type="domain" description="EAL" evidence="4">
    <location>
        <begin position="520"/>
        <end position="769"/>
    </location>
</feature>
<keyword evidence="3" id="KW-0812">Transmembrane</keyword>
<feature type="transmembrane region" description="Helical" evidence="3">
    <location>
        <begin position="298"/>
        <end position="316"/>
    </location>
</feature>
<evidence type="ECO:0000256" key="1">
    <source>
        <dbReference type="ARBA" id="ARBA00000085"/>
    </source>
</evidence>
<reference evidence="6" key="1">
    <citation type="submission" date="2023-07" db="EMBL/GenBank/DDBJ databases">
        <authorList>
            <person name="Kim M.K."/>
        </authorList>
    </citation>
    <scope>NUCLEOTIDE SEQUENCE</scope>
    <source>
        <strain evidence="6">CA1-15</strain>
    </source>
</reference>
<evidence type="ECO:0000256" key="3">
    <source>
        <dbReference type="SAM" id="Phobius"/>
    </source>
</evidence>
<feature type="transmembrane region" description="Helical" evidence="3">
    <location>
        <begin position="90"/>
        <end position="105"/>
    </location>
</feature>
<evidence type="ECO:0000259" key="4">
    <source>
        <dbReference type="PROSITE" id="PS50883"/>
    </source>
</evidence>
<dbReference type="PANTHER" id="PTHR33121">
    <property type="entry name" value="CYCLIC DI-GMP PHOSPHODIESTERASE PDEF"/>
    <property type="match status" value="1"/>
</dbReference>
<dbReference type="PROSITE" id="PS50883">
    <property type="entry name" value="EAL"/>
    <property type="match status" value="1"/>
</dbReference>
<proteinExistence type="predicted"/>
<protein>
    <recommendedName>
        <fullName evidence="2">histidine kinase</fullName>
        <ecNumber evidence="2">2.7.13.3</ecNumber>
    </recommendedName>
</protein>
<dbReference type="InterPro" id="IPR003661">
    <property type="entry name" value="HisK_dim/P_dom"/>
</dbReference>